<keyword evidence="3" id="KW-1185">Reference proteome</keyword>
<gene>
    <name evidence="2" type="ORF">GCM10007063_30050</name>
</gene>
<feature type="transmembrane region" description="Helical" evidence="1">
    <location>
        <begin position="59"/>
        <end position="81"/>
    </location>
</feature>
<dbReference type="RefSeq" id="WP_188633928.1">
    <property type="nucleotide sequence ID" value="NZ_BMNQ01000061.1"/>
</dbReference>
<reference evidence="2" key="2">
    <citation type="submission" date="2020-09" db="EMBL/GenBank/DDBJ databases">
        <authorList>
            <person name="Sun Q."/>
            <person name="Ohkuma M."/>
        </authorList>
    </citation>
    <scope>NUCLEOTIDE SEQUENCE</scope>
    <source>
        <strain evidence="2">JCM 12580</strain>
    </source>
</reference>
<dbReference type="AlphaFoldDB" id="A0A917Q142"/>
<organism evidence="2 3">
    <name type="scientific">Lentibacillus kapialis</name>
    <dbReference type="NCBI Taxonomy" id="340214"/>
    <lineage>
        <taxon>Bacteria</taxon>
        <taxon>Bacillati</taxon>
        <taxon>Bacillota</taxon>
        <taxon>Bacilli</taxon>
        <taxon>Bacillales</taxon>
        <taxon>Bacillaceae</taxon>
        <taxon>Lentibacillus</taxon>
    </lineage>
</organism>
<proteinExistence type="predicted"/>
<evidence type="ECO:0000313" key="3">
    <source>
        <dbReference type="Proteomes" id="UP000658382"/>
    </source>
</evidence>
<protein>
    <submittedName>
        <fullName evidence="2">Uncharacterized protein</fullName>
    </submittedName>
</protein>
<name>A0A917Q142_9BACI</name>
<keyword evidence="1" id="KW-1133">Transmembrane helix</keyword>
<evidence type="ECO:0000256" key="1">
    <source>
        <dbReference type="SAM" id="Phobius"/>
    </source>
</evidence>
<sequence length="86" mass="9801">MKKYIIFIISFAVLFSVFEFLFQIISGYLMTSFYMPDITSAWNQSENLPSNVVIKGSSYLASLLFALLAAIFAYITSKIFIKNYGK</sequence>
<dbReference type="Proteomes" id="UP000658382">
    <property type="component" value="Unassembled WGS sequence"/>
</dbReference>
<dbReference type="EMBL" id="BMNQ01000061">
    <property type="protein sequence ID" value="GGK05620.1"/>
    <property type="molecule type" value="Genomic_DNA"/>
</dbReference>
<accession>A0A917Q142</accession>
<evidence type="ECO:0000313" key="2">
    <source>
        <dbReference type="EMBL" id="GGK05620.1"/>
    </source>
</evidence>
<comment type="caution">
    <text evidence="2">The sequence shown here is derived from an EMBL/GenBank/DDBJ whole genome shotgun (WGS) entry which is preliminary data.</text>
</comment>
<keyword evidence="1" id="KW-0812">Transmembrane</keyword>
<keyword evidence="1" id="KW-0472">Membrane</keyword>
<reference evidence="2" key="1">
    <citation type="journal article" date="2014" name="Int. J. Syst. Evol. Microbiol.">
        <title>Complete genome sequence of Corynebacterium casei LMG S-19264T (=DSM 44701T), isolated from a smear-ripened cheese.</title>
        <authorList>
            <consortium name="US DOE Joint Genome Institute (JGI-PGF)"/>
            <person name="Walter F."/>
            <person name="Albersmeier A."/>
            <person name="Kalinowski J."/>
            <person name="Ruckert C."/>
        </authorList>
    </citation>
    <scope>NUCLEOTIDE SEQUENCE</scope>
    <source>
        <strain evidence="2">JCM 12580</strain>
    </source>
</reference>
<feature type="transmembrane region" description="Helical" evidence="1">
    <location>
        <begin position="7"/>
        <end position="30"/>
    </location>
</feature>